<dbReference type="GO" id="GO:0006351">
    <property type="term" value="P:DNA-templated transcription"/>
    <property type="evidence" value="ECO:0007669"/>
    <property type="project" value="InterPro"/>
</dbReference>
<dbReference type="InterPro" id="IPR043502">
    <property type="entry name" value="DNA/RNA_pol_sf"/>
</dbReference>
<dbReference type="GO" id="GO:0003723">
    <property type="term" value="F:RNA binding"/>
    <property type="evidence" value="ECO:0007669"/>
    <property type="project" value="InterPro"/>
</dbReference>
<dbReference type="GO" id="GO:0003968">
    <property type="term" value="F:RNA-directed RNA polymerase activity"/>
    <property type="evidence" value="ECO:0007669"/>
    <property type="project" value="InterPro"/>
</dbReference>
<dbReference type="InterPro" id="IPR001788">
    <property type="entry name" value="RNA-dep_RNA_pol_alsuvir"/>
</dbReference>
<keyword evidence="1" id="KW-0808">Transferase</keyword>
<keyword evidence="2" id="KW-0548">Nucleotidyltransferase</keyword>
<dbReference type="PROSITE" id="PS50507">
    <property type="entry name" value="RDRP_SSRNA_POS"/>
    <property type="match status" value="1"/>
</dbReference>
<evidence type="ECO:0000313" key="5">
    <source>
        <dbReference type="EMBL" id="APG77570.1"/>
    </source>
</evidence>
<feature type="domain" description="RdRp catalytic" evidence="4">
    <location>
        <begin position="959"/>
        <end position="1072"/>
    </location>
</feature>
<organism evidence="5">
    <name type="scientific">Behai endorna-like virus 1</name>
    <dbReference type="NCBI Taxonomy" id="1922349"/>
    <lineage>
        <taxon>Viruses</taxon>
        <taxon>Riboviria</taxon>
    </lineage>
</organism>
<protein>
    <recommendedName>
        <fullName evidence="4">RdRp catalytic domain-containing protein</fullName>
    </recommendedName>
</protein>
<dbReference type="InterPro" id="IPR007094">
    <property type="entry name" value="RNA-dir_pol_PSvirus"/>
</dbReference>
<proteinExistence type="predicted"/>
<accession>A0A1L3KJH9</accession>
<reference evidence="5" key="1">
    <citation type="journal article" date="2016" name="Nature">
        <title>Redefining the invertebrate RNA virosphere.</title>
        <authorList>
            <person name="Shi M."/>
            <person name="Lin X.D."/>
            <person name="Tian J.H."/>
            <person name="Chen L.J."/>
            <person name="Chen X."/>
            <person name="Li C.X."/>
            <person name="Qin X.C."/>
            <person name="Li J."/>
            <person name="Cao J.P."/>
            <person name="Eden J.S."/>
            <person name="Buchmann J."/>
            <person name="Wang W."/>
            <person name="Xu J."/>
            <person name="Holmes E.C."/>
            <person name="Zhang Y.Z."/>
        </authorList>
    </citation>
    <scope>NUCLEOTIDE SEQUENCE</scope>
    <source>
        <strain evidence="5">BHTSS17827</strain>
    </source>
</reference>
<name>A0A1L3KJH9_9VIRU</name>
<dbReference type="EMBL" id="KX883750">
    <property type="protein sequence ID" value="APG77570.1"/>
    <property type="molecule type" value="Genomic_RNA"/>
</dbReference>
<evidence type="ECO:0000256" key="3">
    <source>
        <dbReference type="ARBA" id="ARBA00022953"/>
    </source>
</evidence>
<dbReference type="SUPFAM" id="SSF56672">
    <property type="entry name" value="DNA/RNA polymerases"/>
    <property type="match status" value="1"/>
</dbReference>
<sequence length="1239" mass="146217">MTNQSVYKTNLQHIQRSISWQPNWQPFQSFIERKFPTSAKQITHEVAQQLFPERDQVILVNNQKYFQNYSLGIYQLCLDKQDYSATANKYGMNCVLCCVQDQIDSKNNYGMALLQIVKVQFWDKPISKQLIMNICFKVKCNLMLIDQNQPTKMQVVKMHKRASYIRIYVKTTAMMLRHAQSLIIKLQKKKLQGRILFRKNLSQLVCESDMHQLLTRIQSSRLYMQPKLFKQMIGLVSGDNKVMIKSQTDIKARIKSDKLTVLSSRTWYMCLKIKIIQTVIGYMIDSQYLNNGDLICVLTNKGWVTTIVIKFKTSLNTFETYLLPTFDVLQYGGMCYKLGMNVIKQPQKSNKNVQRRAPQIAVWNRQTQVIFTQQYGRQNVAILHQLVAQWNIQTIYCMHHDNRKHHNYDMLAKTENFKFITFVDVNMNQVNKQQLIKTYNAAINRMIIRNGVIMYNIQLTSIMQLKIFRAQKKYLNQSSGQIYQQNNVYQFEPFNDHFIKQLVINDNNCRFDDSKHHNDTINNWVSTLPKITNYNQWAEQLNLSIQQVLTAQTMRLIPNGTRIKFKVIPFNQKFGQLKYKQRIGRDEIMLLQRPTYHIYIRSTRVVVSLSQIGGSLDWTKQSLQHMIYQPNYRITSDQFVQGQFTLNFSQRLNQNEKLARVNQFKELNKHKIQSLQTQLFNQYETDQAYQMPMLNQLTQQQQQYLQSPYVQAFWTQDSQLHGGQQQLVSAQLINLWQQGDLTQYVQLKLPHKRHLIRTTQQPTSIKQISKYKLTDYPLTSRPVISQMHGIQYNTITDRVHGVVDYKKIKINVIKQFNQFVKVYFKKNASAVTHMQMNPIKVSLQQSINWLANAQRNNVKLIDLIKLIHNDISLRNFNDIKMHIKSQVLTKQSPKDFKQMSARSILWQRYAISAVFSPVFLKIKQRFKQMLIPTVVYADGLRPDELYARCKSVQLNNQKSCFVQNDLQKQDKQTVMQIIQIQMLIYKYLGMQNNLVDFWRLMHIDWQLRSKYSTTMATAQRLTGQATTAIGNVITNLIVHTDFIKYNMSQLKLMLVLGDDFVAIMNRQPQIMNLRQHIKVKYNMISKASFNYNYGNFCQLVLYNTPDNCVGIGPDYVRLKRRFEVCNNIKASNDQNQQLKYSILQCKSMSYLMMLGDNINTKKIIEKYKYPIKPLKWYDIQPLQQALCEKHNVSQYYIQNQKALLYKMIQQLNAQQVKLSIWSNKYYLSERVFRQTHSDN</sequence>
<dbReference type="GO" id="GO:0039694">
    <property type="term" value="P:viral RNA genome replication"/>
    <property type="evidence" value="ECO:0007669"/>
    <property type="project" value="InterPro"/>
</dbReference>
<keyword evidence="3" id="KW-0693">Viral RNA replication</keyword>
<dbReference type="Pfam" id="PF00978">
    <property type="entry name" value="RdRP_2"/>
    <property type="match status" value="1"/>
</dbReference>
<evidence type="ECO:0000259" key="4">
    <source>
        <dbReference type="PROSITE" id="PS50507"/>
    </source>
</evidence>
<dbReference type="CDD" id="cd23255">
    <property type="entry name" value="Endornaviridae_RdRp"/>
    <property type="match status" value="1"/>
</dbReference>
<evidence type="ECO:0000256" key="1">
    <source>
        <dbReference type="ARBA" id="ARBA00022679"/>
    </source>
</evidence>
<evidence type="ECO:0000256" key="2">
    <source>
        <dbReference type="ARBA" id="ARBA00022695"/>
    </source>
</evidence>